<dbReference type="EMBL" id="CAVNYO010000403">
    <property type="protein sequence ID" value="CAK5274845.1"/>
    <property type="molecule type" value="Genomic_DNA"/>
</dbReference>
<proteinExistence type="predicted"/>
<protein>
    <submittedName>
        <fullName evidence="1">Uncharacterized protein</fullName>
    </submittedName>
</protein>
<dbReference type="Proteomes" id="UP001295794">
    <property type="component" value="Unassembled WGS sequence"/>
</dbReference>
<accession>A0AAD2HGN1</accession>
<keyword evidence="2" id="KW-1185">Reference proteome</keyword>
<gene>
    <name evidence="1" type="ORF">MYCIT1_LOCUS22196</name>
</gene>
<sequence>MQHKTLLVLVSVGSPRAYGRIFLFGDCASTGGGMSDGWLLGFGWLQQSLSGCPPEGY</sequence>
<feature type="non-terminal residue" evidence="1">
    <location>
        <position position="57"/>
    </location>
</feature>
<evidence type="ECO:0000313" key="1">
    <source>
        <dbReference type="EMBL" id="CAK5274845.1"/>
    </source>
</evidence>
<organism evidence="1 2">
    <name type="scientific">Mycena citricolor</name>
    <dbReference type="NCBI Taxonomy" id="2018698"/>
    <lineage>
        <taxon>Eukaryota</taxon>
        <taxon>Fungi</taxon>
        <taxon>Dikarya</taxon>
        <taxon>Basidiomycota</taxon>
        <taxon>Agaricomycotina</taxon>
        <taxon>Agaricomycetes</taxon>
        <taxon>Agaricomycetidae</taxon>
        <taxon>Agaricales</taxon>
        <taxon>Marasmiineae</taxon>
        <taxon>Mycenaceae</taxon>
        <taxon>Mycena</taxon>
    </lineage>
</organism>
<evidence type="ECO:0000313" key="2">
    <source>
        <dbReference type="Proteomes" id="UP001295794"/>
    </source>
</evidence>
<comment type="caution">
    <text evidence="1">The sequence shown here is derived from an EMBL/GenBank/DDBJ whole genome shotgun (WGS) entry which is preliminary data.</text>
</comment>
<name>A0AAD2HGN1_9AGAR</name>
<dbReference type="AlphaFoldDB" id="A0AAD2HGN1"/>
<reference evidence="1" key="1">
    <citation type="submission" date="2023-11" db="EMBL/GenBank/DDBJ databases">
        <authorList>
            <person name="De Vega J J."/>
            <person name="De Vega J J."/>
        </authorList>
    </citation>
    <scope>NUCLEOTIDE SEQUENCE</scope>
</reference>